<evidence type="ECO:0008006" key="4">
    <source>
        <dbReference type="Google" id="ProtNLM"/>
    </source>
</evidence>
<organism evidence="2 3">
    <name type="scientific">Lichenifustis flavocetrariae</name>
    <dbReference type="NCBI Taxonomy" id="2949735"/>
    <lineage>
        <taxon>Bacteria</taxon>
        <taxon>Pseudomonadati</taxon>
        <taxon>Pseudomonadota</taxon>
        <taxon>Alphaproteobacteria</taxon>
        <taxon>Hyphomicrobiales</taxon>
        <taxon>Lichenihabitantaceae</taxon>
        <taxon>Lichenifustis</taxon>
    </lineage>
</organism>
<gene>
    <name evidence="2" type="ORF">M8523_12825</name>
</gene>
<accession>A0AA41YVJ7</accession>
<protein>
    <recommendedName>
        <fullName evidence="4">Protein ImuA</fullName>
    </recommendedName>
</protein>
<dbReference type="SUPFAM" id="SSF52540">
    <property type="entry name" value="P-loop containing nucleoside triphosphate hydrolases"/>
    <property type="match status" value="1"/>
</dbReference>
<keyword evidence="3" id="KW-1185">Reference proteome</keyword>
<proteinExistence type="predicted"/>
<dbReference type="InterPro" id="IPR027417">
    <property type="entry name" value="P-loop_NTPase"/>
</dbReference>
<dbReference type="AlphaFoldDB" id="A0AA41YVJ7"/>
<dbReference type="Gene3D" id="3.40.50.300">
    <property type="entry name" value="P-loop containing nucleotide triphosphate hydrolases"/>
    <property type="match status" value="1"/>
</dbReference>
<feature type="region of interest" description="Disordered" evidence="1">
    <location>
        <begin position="256"/>
        <end position="286"/>
    </location>
</feature>
<comment type="caution">
    <text evidence="2">The sequence shown here is derived from an EMBL/GenBank/DDBJ whole genome shotgun (WGS) entry which is preliminary data.</text>
</comment>
<evidence type="ECO:0000313" key="2">
    <source>
        <dbReference type="EMBL" id="MCW6508904.1"/>
    </source>
</evidence>
<dbReference type="Proteomes" id="UP001165667">
    <property type="component" value="Unassembled WGS sequence"/>
</dbReference>
<name>A0AA41YVJ7_9HYPH</name>
<evidence type="ECO:0000256" key="1">
    <source>
        <dbReference type="SAM" id="MobiDB-lite"/>
    </source>
</evidence>
<dbReference type="InterPro" id="IPR017026">
    <property type="entry name" value="ImuA"/>
</dbReference>
<dbReference type="RefSeq" id="WP_282585266.1">
    <property type="nucleotide sequence ID" value="NZ_JAMOIM010000007.1"/>
</dbReference>
<dbReference type="PIRSF" id="PIRSF034285">
    <property type="entry name" value="UCP034285"/>
    <property type="match status" value="1"/>
</dbReference>
<evidence type="ECO:0000313" key="3">
    <source>
        <dbReference type="Proteomes" id="UP001165667"/>
    </source>
</evidence>
<feature type="compositionally biased region" description="Basic and acidic residues" evidence="1">
    <location>
        <begin position="275"/>
        <end position="286"/>
    </location>
</feature>
<reference evidence="2" key="1">
    <citation type="submission" date="2022-05" db="EMBL/GenBank/DDBJ databases">
        <authorList>
            <person name="Pankratov T."/>
        </authorList>
    </citation>
    <scope>NUCLEOTIDE SEQUENCE</scope>
    <source>
        <strain evidence="2">BP6-180914</strain>
    </source>
</reference>
<dbReference type="EMBL" id="JAMOIM010000007">
    <property type="protein sequence ID" value="MCW6508904.1"/>
    <property type="molecule type" value="Genomic_DNA"/>
</dbReference>
<sequence>MPSPYPDLCSLRNAMRRIEGFSLTRGTASGGDAEVQSLQGGHTTQRVPLGAAPLDGILGGGLRPGSLHEVVAETARDEAAASGFAVALAGLVARGRTLVWILDDRTAWEIGLPYRPGLAAHGIEADKLILVKTKDTATTLWATEEALRAGAPVVLTELWRARSYDLAVSRRLLLAARRRGATNLVVHVGLRQHEVSSGAETRFAVAAAPSERLPSAGAATPIPGPAGFAVRLVKWRGDPDSRFGFDRDQIHHLSWDRSGRRFSRPNDLSRLSGRHRTEASPRGDAA</sequence>